<evidence type="ECO:0000313" key="3">
    <source>
        <dbReference type="Proteomes" id="UP001283361"/>
    </source>
</evidence>
<protein>
    <submittedName>
        <fullName evidence="2">Uncharacterized protein</fullName>
    </submittedName>
</protein>
<keyword evidence="1" id="KW-1133">Transmembrane helix</keyword>
<reference evidence="2" key="1">
    <citation type="journal article" date="2023" name="G3 (Bethesda)">
        <title>A reference genome for the long-term kleptoplast-retaining sea slug Elysia crispata morphotype clarki.</title>
        <authorList>
            <person name="Eastman K.E."/>
            <person name="Pendleton A.L."/>
            <person name="Shaikh M.A."/>
            <person name="Suttiyut T."/>
            <person name="Ogas R."/>
            <person name="Tomko P."/>
            <person name="Gavelis G."/>
            <person name="Widhalm J.R."/>
            <person name="Wisecaver J.H."/>
        </authorList>
    </citation>
    <scope>NUCLEOTIDE SEQUENCE</scope>
    <source>
        <strain evidence="2">ECLA1</strain>
    </source>
</reference>
<name>A0AAE1AEM7_9GAST</name>
<dbReference type="AlphaFoldDB" id="A0AAE1AEM7"/>
<feature type="transmembrane region" description="Helical" evidence="1">
    <location>
        <begin position="68"/>
        <end position="86"/>
    </location>
</feature>
<dbReference type="Proteomes" id="UP001283361">
    <property type="component" value="Unassembled WGS sequence"/>
</dbReference>
<evidence type="ECO:0000256" key="1">
    <source>
        <dbReference type="SAM" id="Phobius"/>
    </source>
</evidence>
<gene>
    <name evidence="2" type="ORF">RRG08_064491</name>
</gene>
<sequence>MYCSRPDVSRAPSQTCNILVASRPGGCNTRSINLPLGREQPCDTQLQAGSPNFQVLRRLAIEQKQRRLCLLTFWMVSSYVILAGTHHRLLINSDLVTGPDKQ</sequence>
<evidence type="ECO:0000313" key="2">
    <source>
        <dbReference type="EMBL" id="KAK3786232.1"/>
    </source>
</evidence>
<keyword evidence="3" id="KW-1185">Reference proteome</keyword>
<keyword evidence="1" id="KW-0472">Membrane</keyword>
<dbReference type="EMBL" id="JAWDGP010001994">
    <property type="protein sequence ID" value="KAK3786232.1"/>
    <property type="molecule type" value="Genomic_DNA"/>
</dbReference>
<accession>A0AAE1AEM7</accession>
<comment type="caution">
    <text evidence="2">The sequence shown here is derived from an EMBL/GenBank/DDBJ whole genome shotgun (WGS) entry which is preliminary data.</text>
</comment>
<proteinExistence type="predicted"/>
<organism evidence="2 3">
    <name type="scientific">Elysia crispata</name>
    <name type="common">lettuce slug</name>
    <dbReference type="NCBI Taxonomy" id="231223"/>
    <lineage>
        <taxon>Eukaryota</taxon>
        <taxon>Metazoa</taxon>
        <taxon>Spiralia</taxon>
        <taxon>Lophotrochozoa</taxon>
        <taxon>Mollusca</taxon>
        <taxon>Gastropoda</taxon>
        <taxon>Heterobranchia</taxon>
        <taxon>Euthyneura</taxon>
        <taxon>Panpulmonata</taxon>
        <taxon>Sacoglossa</taxon>
        <taxon>Placobranchoidea</taxon>
        <taxon>Plakobranchidae</taxon>
        <taxon>Elysia</taxon>
    </lineage>
</organism>
<keyword evidence="1" id="KW-0812">Transmembrane</keyword>